<reference evidence="2" key="1">
    <citation type="submission" date="2021-04" db="EMBL/GenBank/DDBJ databases">
        <title>Devosia litorisediminis sp. nov., isolated from a sand dune.</title>
        <authorList>
            <person name="Park S."/>
            <person name="Yoon J.-H."/>
        </authorList>
    </citation>
    <scope>NUCLEOTIDE SEQUENCE</scope>
    <source>
        <strain evidence="2">BSSL-BM10</strain>
    </source>
</reference>
<dbReference type="InterPro" id="IPR051531">
    <property type="entry name" value="N-acetyltransferase"/>
</dbReference>
<dbReference type="PANTHER" id="PTHR43792:SF1">
    <property type="entry name" value="N-ACETYLTRANSFERASE DOMAIN-CONTAINING PROTEIN"/>
    <property type="match status" value="1"/>
</dbReference>
<comment type="caution">
    <text evidence="2">The sequence shown here is derived from an EMBL/GenBank/DDBJ whole genome shotgun (WGS) entry which is preliminary data.</text>
</comment>
<dbReference type="InterPro" id="IPR000182">
    <property type="entry name" value="GNAT_dom"/>
</dbReference>
<evidence type="ECO:0000313" key="2">
    <source>
        <dbReference type="EMBL" id="MBS3850105.1"/>
    </source>
</evidence>
<keyword evidence="3" id="KW-1185">Reference proteome</keyword>
<evidence type="ECO:0000259" key="1">
    <source>
        <dbReference type="PROSITE" id="PS51186"/>
    </source>
</evidence>
<dbReference type="EMBL" id="JAGXTP010000003">
    <property type="protein sequence ID" value="MBS3850105.1"/>
    <property type="molecule type" value="Genomic_DNA"/>
</dbReference>
<dbReference type="RefSeq" id="WP_212659747.1">
    <property type="nucleotide sequence ID" value="NZ_JAGXTP010000003.1"/>
</dbReference>
<feature type="domain" description="N-acetyltransferase" evidence="1">
    <location>
        <begin position="12"/>
        <end position="167"/>
    </location>
</feature>
<dbReference type="AlphaFoldDB" id="A0A942IF38"/>
<dbReference type="PANTHER" id="PTHR43792">
    <property type="entry name" value="GNAT FAMILY, PUTATIVE (AFU_ORTHOLOGUE AFUA_3G00765)-RELATED-RELATED"/>
    <property type="match status" value="1"/>
</dbReference>
<dbReference type="Gene3D" id="3.40.630.30">
    <property type="match status" value="1"/>
</dbReference>
<sequence>MKPIPTLQTERLILRPPVHTDFHAYAELMASPRARYMGGPFDGRAAWGMFCNDVAQWQLFGHGCLMIERRATGACVGEVGINHGPLFPEKELGWFVYAGHEGHGYAFEAAVELRDWAFEHLGLPNLVSYIDQDNTRSIALARRMGAMHDPDARGQDPEDLVFRHWPSPSA</sequence>
<name>A0A942IF38_9HYPH</name>
<accession>A0A942IF38</accession>
<organism evidence="2 3">
    <name type="scientific">Devosia litorisediminis</name>
    <dbReference type="NCBI Taxonomy" id="2829817"/>
    <lineage>
        <taxon>Bacteria</taxon>
        <taxon>Pseudomonadati</taxon>
        <taxon>Pseudomonadota</taxon>
        <taxon>Alphaproteobacteria</taxon>
        <taxon>Hyphomicrobiales</taxon>
        <taxon>Devosiaceae</taxon>
        <taxon>Devosia</taxon>
    </lineage>
</organism>
<protein>
    <submittedName>
        <fullName evidence="2">GNAT family N-acetyltransferase</fullName>
    </submittedName>
</protein>
<gene>
    <name evidence="2" type="ORF">KD146_15500</name>
</gene>
<dbReference type="InterPro" id="IPR016181">
    <property type="entry name" value="Acyl_CoA_acyltransferase"/>
</dbReference>
<proteinExistence type="predicted"/>
<dbReference type="Pfam" id="PF13302">
    <property type="entry name" value="Acetyltransf_3"/>
    <property type="match status" value="1"/>
</dbReference>
<evidence type="ECO:0000313" key="3">
    <source>
        <dbReference type="Proteomes" id="UP000678281"/>
    </source>
</evidence>
<dbReference type="Proteomes" id="UP000678281">
    <property type="component" value="Unassembled WGS sequence"/>
</dbReference>
<dbReference type="PROSITE" id="PS51186">
    <property type="entry name" value="GNAT"/>
    <property type="match status" value="1"/>
</dbReference>
<dbReference type="SUPFAM" id="SSF55729">
    <property type="entry name" value="Acyl-CoA N-acyltransferases (Nat)"/>
    <property type="match status" value="1"/>
</dbReference>
<dbReference type="GO" id="GO:0016747">
    <property type="term" value="F:acyltransferase activity, transferring groups other than amino-acyl groups"/>
    <property type="evidence" value="ECO:0007669"/>
    <property type="project" value="InterPro"/>
</dbReference>